<keyword evidence="1" id="KW-0812">Transmembrane</keyword>
<organism evidence="2 3">
    <name type="scientific">Mycena rosella</name>
    <name type="common">Pink bonnet</name>
    <name type="synonym">Agaricus rosellus</name>
    <dbReference type="NCBI Taxonomy" id="1033263"/>
    <lineage>
        <taxon>Eukaryota</taxon>
        <taxon>Fungi</taxon>
        <taxon>Dikarya</taxon>
        <taxon>Basidiomycota</taxon>
        <taxon>Agaricomycotina</taxon>
        <taxon>Agaricomycetes</taxon>
        <taxon>Agaricomycetidae</taxon>
        <taxon>Agaricales</taxon>
        <taxon>Marasmiineae</taxon>
        <taxon>Mycenaceae</taxon>
        <taxon>Mycena</taxon>
    </lineage>
</organism>
<comment type="caution">
    <text evidence="2">The sequence shown here is derived from an EMBL/GenBank/DDBJ whole genome shotgun (WGS) entry which is preliminary data.</text>
</comment>
<name>A0AAD7D3Q7_MYCRO</name>
<evidence type="ECO:0000313" key="3">
    <source>
        <dbReference type="Proteomes" id="UP001221757"/>
    </source>
</evidence>
<dbReference type="EMBL" id="JARKIE010000141">
    <property type="protein sequence ID" value="KAJ7677203.1"/>
    <property type="molecule type" value="Genomic_DNA"/>
</dbReference>
<proteinExistence type="predicted"/>
<keyword evidence="3" id="KW-1185">Reference proteome</keyword>
<feature type="transmembrane region" description="Helical" evidence="1">
    <location>
        <begin position="381"/>
        <end position="407"/>
    </location>
</feature>
<keyword evidence="1" id="KW-1133">Transmembrane helix</keyword>
<protein>
    <submittedName>
        <fullName evidence="2">Uncharacterized protein</fullName>
    </submittedName>
</protein>
<reference evidence="2" key="1">
    <citation type="submission" date="2023-03" db="EMBL/GenBank/DDBJ databases">
        <title>Massive genome expansion in bonnet fungi (Mycena s.s.) driven by repeated elements and novel gene families across ecological guilds.</title>
        <authorList>
            <consortium name="Lawrence Berkeley National Laboratory"/>
            <person name="Harder C.B."/>
            <person name="Miyauchi S."/>
            <person name="Viragh M."/>
            <person name="Kuo A."/>
            <person name="Thoen E."/>
            <person name="Andreopoulos B."/>
            <person name="Lu D."/>
            <person name="Skrede I."/>
            <person name="Drula E."/>
            <person name="Henrissat B."/>
            <person name="Morin E."/>
            <person name="Kohler A."/>
            <person name="Barry K."/>
            <person name="LaButti K."/>
            <person name="Morin E."/>
            <person name="Salamov A."/>
            <person name="Lipzen A."/>
            <person name="Mereny Z."/>
            <person name="Hegedus B."/>
            <person name="Baldrian P."/>
            <person name="Stursova M."/>
            <person name="Weitz H."/>
            <person name="Taylor A."/>
            <person name="Grigoriev I.V."/>
            <person name="Nagy L.G."/>
            <person name="Martin F."/>
            <person name="Kauserud H."/>
        </authorList>
    </citation>
    <scope>NUCLEOTIDE SEQUENCE</scope>
    <source>
        <strain evidence="2">CBHHK067</strain>
    </source>
</reference>
<dbReference type="Proteomes" id="UP001221757">
    <property type="component" value="Unassembled WGS sequence"/>
</dbReference>
<evidence type="ECO:0000313" key="2">
    <source>
        <dbReference type="EMBL" id="KAJ7677203.1"/>
    </source>
</evidence>
<gene>
    <name evidence="2" type="ORF">B0H17DRAFT_1139844</name>
</gene>
<evidence type="ECO:0000256" key="1">
    <source>
        <dbReference type="SAM" id="Phobius"/>
    </source>
</evidence>
<keyword evidence="1" id="KW-0472">Membrane</keyword>
<sequence length="448" mass="50527">MNPLHIPELVDRCIDLLGNSEPDLHACSLVGHSWVHPAQSRIFRVIDCHSIRMTDQPEAPRLLDILKASPHLTRYVSTVSLYKEALSSPDLFLRFCNQPYTRLSHVSILAFDDHSFDTSAGIQKLLSLPTVLSVDLGWSFTHKEQFLLIWKHCTSHIKHLALRCRIKTDRAAPAVDPGFTARRQIKLESFKMDRIGDFQWWWDNPRCPLDFSELKALHSSDGMNAFQRGILVPALASVEVVSEMQDLSGFQRLAELHLTIINTQEYMHGPQSTIDTIATICPQYRDRLRAILFRLFILPPYDDAERALSGVCAEIDSRLSEVVDTLPNLAIVHMYTNIKTTASREQYFPLLDPQMSIQWISVRMREGSSDTCEGFAWSARIAGVLSGLCCAHFILFASPLPLVFYLLRLASASSKAEFLAFSTAPHATSASTLLFLSDRYAALRLVQS</sequence>
<dbReference type="AlphaFoldDB" id="A0AAD7D3Q7"/>
<accession>A0AAD7D3Q7</accession>